<dbReference type="GO" id="GO:0005829">
    <property type="term" value="C:cytosol"/>
    <property type="evidence" value="ECO:0007669"/>
    <property type="project" value="TreeGrafter"/>
</dbReference>
<dbReference type="Pfam" id="PF00232">
    <property type="entry name" value="Glyco_hydro_1"/>
    <property type="match status" value="1"/>
</dbReference>
<evidence type="ECO:0000256" key="3">
    <source>
        <dbReference type="ARBA" id="ARBA00023295"/>
    </source>
</evidence>
<evidence type="ECO:0000313" key="6">
    <source>
        <dbReference type="Proteomes" id="UP000271603"/>
    </source>
</evidence>
<keyword evidence="2 5" id="KW-0378">Hydrolase</keyword>
<dbReference type="SUPFAM" id="SSF51445">
    <property type="entry name" value="(Trans)glycosidases"/>
    <property type="match status" value="1"/>
</dbReference>
<dbReference type="AlphaFoldDB" id="A0A447QDW1"/>
<dbReference type="GO" id="GO:0008706">
    <property type="term" value="F:6-phospho-beta-glucosidase activity"/>
    <property type="evidence" value="ECO:0007669"/>
    <property type="project" value="UniProtKB-EC"/>
</dbReference>
<dbReference type="GO" id="GO:0016052">
    <property type="term" value="P:carbohydrate catabolic process"/>
    <property type="evidence" value="ECO:0007669"/>
    <property type="project" value="TreeGrafter"/>
</dbReference>
<evidence type="ECO:0000313" key="5">
    <source>
        <dbReference type="EMBL" id="VEA68230.1"/>
    </source>
</evidence>
<evidence type="ECO:0000256" key="2">
    <source>
        <dbReference type="ARBA" id="ARBA00022801"/>
    </source>
</evidence>
<dbReference type="FunFam" id="3.20.20.80:FF:000004">
    <property type="entry name" value="Beta-glucosidase 6-phospho-beta-glucosidase"/>
    <property type="match status" value="1"/>
</dbReference>
<dbReference type="Gene3D" id="3.20.20.80">
    <property type="entry name" value="Glycosidases"/>
    <property type="match status" value="1"/>
</dbReference>
<dbReference type="PRINTS" id="PR00131">
    <property type="entry name" value="GLHYDRLASE1"/>
</dbReference>
<accession>A0A447QDW1</accession>
<dbReference type="EC" id="3.2.1.86" evidence="5"/>
<dbReference type="EMBL" id="LR134155">
    <property type="protein sequence ID" value="VEA68230.1"/>
    <property type="molecule type" value="Genomic_DNA"/>
</dbReference>
<dbReference type="Proteomes" id="UP000271603">
    <property type="component" value="Chromosome"/>
</dbReference>
<evidence type="ECO:0000256" key="4">
    <source>
        <dbReference type="RuleBase" id="RU003690"/>
    </source>
</evidence>
<dbReference type="InterPro" id="IPR017853">
    <property type="entry name" value="GH"/>
</dbReference>
<comment type="similarity">
    <text evidence="1 4">Belongs to the glycosyl hydrolase 1 family.</text>
</comment>
<dbReference type="InterPro" id="IPR001360">
    <property type="entry name" value="Glyco_hydro_1"/>
</dbReference>
<keyword evidence="3 5" id="KW-0326">Glycosidase</keyword>
<protein>
    <submittedName>
        <fullName evidence="5">Aryl-phospho-beta-D-glucosidase BglH</fullName>
        <ecNumber evidence="5">3.2.1.86</ecNumber>
    </submittedName>
</protein>
<organism evidence="5 6">
    <name type="scientific">Serratia rubidaea</name>
    <name type="common">Serratia marinorubra</name>
    <dbReference type="NCBI Taxonomy" id="61652"/>
    <lineage>
        <taxon>Bacteria</taxon>
        <taxon>Pseudomonadati</taxon>
        <taxon>Pseudomonadota</taxon>
        <taxon>Gammaproteobacteria</taxon>
        <taxon>Enterobacterales</taxon>
        <taxon>Yersiniaceae</taxon>
        <taxon>Serratia</taxon>
    </lineage>
</organism>
<name>A0A447QDW1_SERRU</name>
<evidence type="ECO:0000256" key="1">
    <source>
        <dbReference type="ARBA" id="ARBA00010838"/>
    </source>
</evidence>
<sequence length="487" mass="56777">MKTGFDVDFLFGGAISAAQADGGYAQDGKGLDTQNIRYFNPNWNRAERDHNRNINMTSERFNAALHNIEAVNYPFTRGIDFYNRYSDDLALMEEMGMKIFRTSIDWSRIFPNGDDEHPNPQGIKFYIDLFDECHKRGMKVFATMLHYNIPVNLVTEYGGWKNRKLVDFYLRYARVLFEKLGNRVDFWLPFNEINAGKFNPYNGVCVIKEQEDHYESAIFQCLHHQFIANALTIKLAREILPQARIGGMIARFTTYPATCKPEDVLETMHKEQYANYFYTDIMVRGEYPAYMQRYFNDNGIRIHKESGDDEILRNNTVDFLSFSYYMSMVATTDKTWETTGGNLVSGNKNPYLKASDWGWQIDPIGLRITLNQFYDRYRIPLFIAENGIGATDILESDHRIHDPYRIEYLRQHVLQMKEAVIDGVELLGYTMWGIIDIVSCGTIEMSKRYGVIYVDLDDEGKGSYQRYKKDSFYWYQKCIASHGEDLI</sequence>
<reference evidence="5 6" key="1">
    <citation type="submission" date="2018-12" db="EMBL/GenBank/DDBJ databases">
        <authorList>
            <consortium name="Pathogen Informatics"/>
        </authorList>
    </citation>
    <scope>NUCLEOTIDE SEQUENCE [LARGE SCALE GENOMIC DNA]</scope>
    <source>
        <strain evidence="5 6">NCTC9419</strain>
    </source>
</reference>
<proteinExistence type="inferred from homology"/>
<gene>
    <name evidence="5" type="primary">bglH_1</name>
    <name evidence="5" type="ORF">NCTC9419_00332</name>
</gene>
<dbReference type="PANTHER" id="PTHR10353">
    <property type="entry name" value="GLYCOSYL HYDROLASE"/>
    <property type="match status" value="1"/>
</dbReference>
<dbReference type="PANTHER" id="PTHR10353:SF122">
    <property type="entry name" value="6-PHOSPHO-BETA-GLUCOSIDASE ASCB-RELATED"/>
    <property type="match status" value="1"/>
</dbReference>